<proteinExistence type="predicted"/>
<reference evidence="2 3" key="1">
    <citation type="journal article" date="2018" name="Mol. Biol. Evol.">
        <title>Broad Genomic Sampling Reveals a Smut Pathogenic Ancestry of the Fungal Clade Ustilaginomycotina.</title>
        <authorList>
            <person name="Kijpornyongpan T."/>
            <person name="Mondo S.J."/>
            <person name="Barry K."/>
            <person name="Sandor L."/>
            <person name="Lee J."/>
            <person name="Lipzen A."/>
            <person name="Pangilinan J."/>
            <person name="LaButti K."/>
            <person name="Hainaut M."/>
            <person name="Henrissat B."/>
            <person name="Grigoriev I.V."/>
            <person name="Spatafora J.W."/>
            <person name="Aime M.C."/>
        </authorList>
    </citation>
    <scope>NUCLEOTIDE SEQUENCE [LARGE SCALE GENOMIC DNA]</scope>
    <source>
        <strain evidence="2 3">MCA 4718</strain>
    </source>
</reference>
<feature type="region of interest" description="Disordered" evidence="1">
    <location>
        <begin position="1"/>
        <end position="35"/>
    </location>
</feature>
<evidence type="ECO:0000313" key="3">
    <source>
        <dbReference type="Proteomes" id="UP000245942"/>
    </source>
</evidence>
<evidence type="ECO:0000313" key="2">
    <source>
        <dbReference type="EMBL" id="PWN18699.1"/>
    </source>
</evidence>
<evidence type="ECO:0000256" key="1">
    <source>
        <dbReference type="SAM" id="MobiDB-lite"/>
    </source>
</evidence>
<dbReference type="Proteomes" id="UP000245942">
    <property type="component" value="Unassembled WGS sequence"/>
</dbReference>
<keyword evidence="3" id="KW-1185">Reference proteome</keyword>
<feature type="compositionally biased region" description="Polar residues" evidence="1">
    <location>
        <begin position="1"/>
        <end position="34"/>
    </location>
</feature>
<dbReference type="GeneID" id="37017121"/>
<gene>
    <name evidence="2" type="ORF">BCV69DRAFT_60197</name>
</gene>
<name>A0A316TZS6_9BASI</name>
<dbReference type="RefSeq" id="XP_025345859.1">
    <property type="nucleotide sequence ID" value="XM_025495387.1"/>
</dbReference>
<organism evidence="2 3">
    <name type="scientific">Pseudomicrostroma glucosiphilum</name>
    <dbReference type="NCBI Taxonomy" id="1684307"/>
    <lineage>
        <taxon>Eukaryota</taxon>
        <taxon>Fungi</taxon>
        <taxon>Dikarya</taxon>
        <taxon>Basidiomycota</taxon>
        <taxon>Ustilaginomycotina</taxon>
        <taxon>Exobasidiomycetes</taxon>
        <taxon>Microstromatales</taxon>
        <taxon>Microstromatales incertae sedis</taxon>
        <taxon>Pseudomicrostroma</taxon>
    </lineage>
</organism>
<dbReference type="OrthoDB" id="191139at2759"/>
<dbReference type="EMBL" id="KZ819334">
    <property type="protein sequence ID" value="PWN18699.1"/>
    <property type="molecule type" value="Genomic_DNA"/>
</dbReference>
<sequence>MSDRGSNSGRRVGGYSSSPLSDDSHALSQMQSLKSRPPWAASAASSYVRSGSYRDINLRSAHVYVEEVAMQDWPAHILQLAEALAGPGGGPAPAVLQPNPTLTDDPLRESAVTLAGQVSNYRLKSESDWMELNRRVLSVLEHDHLIKSQDRRFDAQVGPTSDTNLFLSTPTPDLAFGLPTSLDEDADEPLSRSLLTQWYNLRGVQAFPSPGRPDMAFPCLIYEAEPDTGNLVAPENQASYGAAKALSMIQSLRNRYHELGGSRMSERLPVIVICSRGPIYEVLVAFDLHANEIPPKTTDPASAKSTAKAGVHLVEIWTGSVHRPEVMYLFQLLLNRVLSWFLATFRPTIINMINTVKASVS</sequence>
<protein>
    <submittedName>
        <fullName evidence="2">Uncharacterized protein</fullName>
    </submittedName>
</protein>
<dbReference type="AlphaFoldDB" id="A0A316TZS6"/>
<accession>A0A316TZS6</accession>